<gene>
    <name evidence="1" type="ORF">P5673_014460</name>
</gene>
<dbReference type="EMBL" id="JARQWQ010000028">
    <property type="protein sequence ID" value="KAK2562743.1"/>
    <property type="molecule type" value="Genomic_DNA"/>
</dbReference>
<evidence type="ECO:0000313" key="1">
    <source>
        <dbReference type="EMBL" id="KAK2562743.1"/>
    </source>
</evidence>
<evidence type="ECO:0000313" key="2">
    <source>
        <dbReference type="Proteomes" id="UP001249851"/>
    </source>
</evidence>
<reference evidence="1" key="1">
    <citation type="journal article" date="2023" name="G3 (Bethesda)">
        <title>Whole genome assembly and annotation of the endangered Caribbean coral Acropora cervicornis.</title>
        <authorList>
            <person name="Selwyn J.D."/>
            <person name="Vollmer S.V."/>
        </authorList>
    </citation>
    <scope>NUCLEOTIDE SEQUENCE</scope>
    <source>
        <strain evidence="1">K2</strain>
    </source>
</reference>
<dbReference type="AlphaFoldDB" id="A0AAD9V672"/>
<keyword evidence="2" id="KW-1185">Reference proteome</keyword>
<reference evidence="1" key="2">
    <citation type="journal article" date="2023" name="Science">
        <title>Genomic signatures of disease resistance in endangered staghorn corals.</title>
        <authorList>
            <person name="Vollmer S.V."/>
            <person name="Selwyn J.D."/>
            <person name="Despard B.A."/>
            <person name="Roesel C.L."/>
        </authorList>
    </citation>
    <scope>NUCLEOTIDE SEQUENCE</scope>
    <source>
        <strain evidence="1">K2</strain>
    </source>
</reference>
<accession>A0AAD9V672</accession>
<comment type="caution">
    <text evidence="1">The sequence shown here is derived from an EMBL/GenBank/DDBJ whole genome shotgun (WGS) entry which is preliminary data.</text>
</comment>
<dbReference type="Proteomes" id="UP001249851">
    <property type="component" value="Unassembled WGS sequence"/>
</dbReference>
<sequence>MARVGVFEDWRLVGSLKAGLVSCSVPVLLVKSALEDAKRKLARPVRPKKPLSVDTVQAMVNFRSSDVSLAVLRFLFIFL</sequence>
<feature type="non-terminal residue" evidence="1">
    <location>
        <position position="79"/>
    </location>
</feature>
<name>A0AAD9V672_ACRCE</name>
<proteinExistence type="predicted"/>
<organism evidence="1 2">
    <name type="scientific">Acropora cervicornis</name>
    <name type="common">Staghorn coral</name>
    <dbReference type="NCBI Taxonomy" id="6130"/>
    <lineage>
        <taxon>Eukaryota</taxon>
        <taxon>Metazoa</taxon>
        <taxon>Cnidaria</taxon>
        <taxon>Anthozoa</taxon>
        <taxon>Hexacorallia</taxon>
        <taxon>Scleractinia</taxon>
        <taxon>Astrocoeniina</taxon>
        <taxon>Acroporidae</taxon>
        <taxon>Acropora</taxon>
    </lineage>
</organism>
<protein>
    <submittedName>
        <fullName evidence="1">Uncharacterized protein</fullName>
    </submittedName>
</protein>